<evidence type="ECO:0000313" key="4">
    <source>
        <dbReference type="Proteomes" id="UP000603715"/>
    </source>
</evidence>
<keyword evidence="4" id="KW-1185">Reference proteome</keyword>
<dbReference type="InterPro" id="IPR036779">
    <property type="entry name" value="LysM_dom_sf"/>
</dbReference>
<accession>A0A9Q3YTC9</accession>
<dbReference type="Proteomes" id="UP001107960">
    <property type="component" value="Unassembled WGS sequence"/>
</dbReference>
<evidence type="ECO:0000313" key="5">
    <source>
        <dbReference type="Proteomes" id="UP001107960"/>
    </source>
</evidence>
<dbReference type="SUPFAM" id="SSF54106">
    <property type="entry name" value="LysM domain"/>
    <property type="match status" value="1"/>
</dbReference>
<protein>
    <submittedName>
        <fullName evidence="3">LysM peptidoglycan-binding domain-containing protein</fullName>
    </submittedName>
</protein>
<sequence length="353" mass="41254">MEFIKYEIKRGDTLESIALEYSLNVTELTNFHNLYCGTTNFIIGDKLPIHLDTIYVEQKIFEEAIIKSGNIESLNFENATRYRCEQLNISRINNEIITLSANTIYEFLVKKAKDTSIFDVELTDSDFSVEPAVYEPGLKFAQKLDKLKLPITFNISDNGVVKEIFNHNEIEHRWRNFRDNELQNAEIYQQLNAQSPKQAEDIIITGNKEFLDQNNLSNMMDKNLFFHLFTKSFLGDQLKNYQLQQFSQIFPNVDLKTDAVRSIVRENENLATYRLVGTLNRENLSDEMLKNMYDSIYKSSLKFNYTAFDFIYRINYTIDKETGLLQEGKASIAEKIKNNFEVITEYNIKKVEL</sequence>
<evidence type="ECO:0000259" key="1">
    <source>
        <dbReference type="PROSITE" id="PS51782"/>
    </source>
</evidence>
<comment type="caution">
    <text evidence="3">The sequence shown here is derived from an EMBL/GenBank/DDBJ whole genome shotgun (WGS) entry which is preliminary data.</text>
</comment>
<dbReference type="InterPro" id="IPR018392">
    <property type="entry name" value="LysM"/>
</dbReference>
<gene>
    <name evidence="2" type="ORF">IEW27_21650</name>
    <name evidence="3" type="ORF">LNP80_19300</name>
</gene>
<proteinExistence type="predicted"/>
<dbReference type="PROSITE" id="PS51782">
    <property type="entry name" value="LYSM"/>
    <property type="match status" value="1"/>
</dbReference>
<dbReference type="AlphaFoldDB" id="A0A9Q3YTC9"/>
<dbReference type="Gene3D" id="3.10.350.10">
    <property type="entry name" value="LysM domain"/>
    <property type="match status" value="1"/>
</dbReference>
<evidence type="ECO:0000313" key="2">
    <source>
        <dbReference type="EMBL" id="MBD3907179.1"/>
    </source>
</evidence>
<dbReference type="RefSeq" id="WP_191181526.1">
    <property type="nucleotide sequence ID" value="NZ_JACXXP010000056.1"/>
</dbReference>
<feature type="domain" description="LysM" evidence="1">
    <location>
        <begin position="4"/>
        <end position="49"/>
    </location>
</feature>
<reference evidence="2" key="3">
    <citation type="submission" date="2024-05" db="EMBL/GenBank/DDBJ databases">
        <title>Description of novel Chryseobacterium sp. strain C-2.</title>
        <authorList>
            <person name="Saticioglu I.B."/>
        </authorList>
    </citation>
    <scope>NUCLEOTIDE SEQUENCE</scope>
    <source>
        <strain evidence="2">C-2</strain>
    </source>
</reference>
<dbReference type="EMBL" id="JAJJML010000001">
    <property type="protein sequence ID" value="MCC9036368.1"/>
    <property type="molecule type" value="Genomic_DNA"/>
</dbReference>
<organism evidence="3 5">
    <name type="scientific">Chryseobacterium muglaense</name>
    <dbReference type="NCBI Taxonomy" id="2893752"/>
    <lineage>
        <taxon>Bacteria</taxon>
        <taxon>Pseudomonadati</taxon>
        <taxon>Bacteroidota</taxon>
        <taxon>Flavobacteriia</taxon>
        <taxon>Flavobacteriales</taxon>
        <taxon>Weeksellaceae</taxon>
        <taxon>Chryseobacterium group</taxon>
        <taxon>Chryseobacterium</taxon>
    </lineage>
</organism>
<evidence type="ECO:0000313" key="3">
    <source>
        <dbReference type="EMBL" id="MCC9036368.1"/>
    </source>
</evidence>
<reference evidence="3" key="1">
    <citation type="submission" date="2021-11" db="EMBL/GenBank/DDBJ databases">
        <title>Description of novel Chryseobacterium species.</title>
        <authorList>
            <person name="Saticioglu I.B."/>
            <person name="Ay H."/>
            <person name="Altun S."/>
            <person name="Duman M."/>
        </authorList>
    </citation>
    <scope>NUCLEOTIDE SEQUENCE</scope>
    <source>
        <strain evidence="3">C-39</strain>
    </source>
</reference>
<name>A0A9Q3YTC9_9FLAO</name>
<dbReference type="Proteomes" id="UP000603715">
    <property type="component" value="Unassembled WGS sequence"/>
</dbReference>
<dbReference type="CDD" id="cd00118">
    <property type="entry name" value="LysM"/>
    <property type="match status" value="1"/>
</dbReference>
<dbReference type="Pfam" id="PF01476">
    <property type="entry name" value="LysM"/>
    <property type="match status" value="1"/>
</dbReference>
<reference evidence="4" key="2">
    <citation type="submission" date="2023-07" db="EMBL/GenBank/DDBJ databases">
        <title>Description of novel Chryseobacterium sp. strain C-2.</title>
        <authorList>
            <person name="Saticioglu I.B."/>
        </authorList>
    </citation>
    <scope>NUCLEOTIDE SEQUENCE [LARGE SCALE GENOMIC DNA]</scope>
    <source>
        <strain evidence="4">C-2</strain>
    </source>
</reference>
<dbReference type="EMBL" id="JACXXP010000056">
    <property type="protein sequence ID" value="MBD3907179.1"/>
    <property type="molecule type" value="Genomic_DNA"/>
</dbReference>